<protein>
    <submittedName>
        <fullName evidence="1">Uncharacterized protein</fullName>
    </submittedName>
</protein>
<dbReference type="Proteomes" id="UP000266723">
    <property type="component" value="Unassembled WGS sequence"/>
</dbReference>
<keyword evidence="2" id="KW-1185">Reference proteome</keyword>
<sequence>MSSSEDKCEVSEDKYKDRRKMEYFREVINSTEGRKTNSQRLFDLLFYSFNRTRFSWILERENPGPQGKLGLLDFPPITEIDSVNFGTHSLALEGGVVRITLTHSRKTLDQKDVWKYERQNRSSQQRW</sequence>
<comment type="caution">
    <text evidence="1">The sequence shown here is derived from an EMBL/GenBank/DDBJ whole genome shotgun (WGS) entry which is preliminary data.</text>
</comment>
<evidence type="ECO:0000313" key="2">
    <source>
        <dbReference type="Proteomes" id="UP000266723"/>
    </source>
</evidence>
<name>A0ABQ7B4X0_BRACR</name>
<proteinExistence type="predicted"/>
<gene>
    <name evidence="1" type="ORF">DY000_02041413</name>
</gene>
<reference evidence="1 2" key="1">
    <citation type="journal article" date="2020" name="BMC Genomics">
        <title>Intraspecific diversification of the crop wild relative Brassica cretica Lam. using demographic model selection.</title>
        <authorList>
            <person name="Kioukis A."/>
            <person name="Michalopoulou V.A."/>
            <person name="Briers L."/>
            <person name="Pirintsos S."/>
            <person name="Studholme D.J."/>
            <person name="Pavlidis P."/>
            <person name="Sarris P.F."/>
        </authorList>
    </citation>
    <scope>NUCLEOTIDE SEQUENCE [LARGE SCALE GENOMIC DNA]</scope>
    <source>
        <strain evidence="2">cv. PFS-1207/04</strain>
    </source>
</reference>
<dbReference type="EMBL" id="QGKV02001507">
    <property type="protein sequence ID" value="KAF3527607.1"/>
    <property type="molecule type" value="Genomic_DNA"/>
</dbReference>
<evidence type="ECO:0000313" key="1">
    <source>
        <dbReference type="EMBL" id="KAF3527607.1"/>
    </source>
</evidence>
<accession>A0ABQ7B4X0</accession>
<organism evidence="1 2">
    <name type="scientific">Brassica cretica</name>
    <name type="common">Mustard</name>
    <dbReference type="NCBI Taxonomy" id="69181"/>
    <lineage>
        <taxon>Eukaryota</taxon>
        <taxon>Viridiplantae</taxon>
        <taxon>Streptophyta</taxon>
        <taxon>Embryophyta</taxon>
        <taxon>Tracheophyta</taxon>
        <taxon>Spermatophyta</taxon>
        <taxon>Magnoliopsida</taxon>
        <taxon>eudicotyledons</taxon>
        <taxon>Gunneridae</taxon>
        <taxon>Pentapetalae</taxon>
        <taxon>rosids</taxon>
        <taxon>malvids</taxon>
        <taxon>Brassicales</taxon>
        <taxon>Brassicaceae</taxon>
        <taxon>Brassiceae</taxon>
        <taxon>Brassica</taxon>
    </lineage>
</organism>